<dbReference type="EMBL" id="BAABHB010000017">
    <property type="protein sequence ID" value="GAA4418555.1"/>
    <property type="molecule type" value="Genomic_DNA"/>
</dbReference>
<dbReference type="RefSeq" id="WP_345270994.1">
    <property type="nucleotide sequence ID" value="NZ_BAABHB010000017.1"/>
</dbReference>
<evidence type="ECO:0008006" key="3">
    <source>
        <dbReference type="Google" id="ProtNLM"/>
    </source>
</evidence>
<dbReference type="InterPro" id="IPR029035">
    <property type="entry name" value="DHS-like_NAD/FAD-binding_dom"/>
</dbReference>
<accession>A0ABP8KXA8</accession>
<sequence length="420" mass="48690">MRSALRSTNGSIILLLGAGASLEAGVPHTAKMIQEINELLNTESGDWKSYKPIYDHLKKLYGKVELSDGSVEYRDLNIEDLVSNLDELVLLLDGTHNLSPFFKDFTELFKNLYGFRDIKNFRDRIEDKLKEWIMPNIMKLDYYRSLLEFAAENPGAGLRVFTLNYDKCIEMAFDEHKDIKNVYLERGFGINERQGCVWSTKNFDDYNEQLKHLFLYKMHGSIDWARNDKKELTKSNRASVEELIFGTRQKVKAHDPYLYYVYQFRTFTLNANLIIVCGYGFGDEHINGILHQSLQNNPNQKILICRYPESDNEKPEELAALSDEDREVYMREIADQYIIPKKLKLENSNQIILHFGPAGDFFSQMLKMSEVERLFPEDEIEKQFFSTTVADDVEANVEPNVETENLNNPTSIGTEIEEAF</sequence>
<keyword evidence="2" id="KW-1185">Reference proteome</keyword>
<protein>
    <recommendedName>
        <fullName evidence="3">SIR2-like domain-containing protein</fullName>
    </recommendedName>
</protein>
<dbReference type="Proteomes" id="UP001500936">
    <property type="component" value="Unassembled WGS sequence"/>
</dbReference>
<evidence type="ECO:0000313" key="1">
    <source>
        <dbReference type="EMBL" id="GAA4418555.1"/>
    </source>
</evidence>
<gene>
    <name evidence="1" type="ORF">GCM10023187_52080</name>
</gene>
<organism evidence="1 2">
    <name type="scientific">Nibrella viscosa</name>
    <dbReference type="NCBI Taxonomy" id="1084524"/>
    <lineage>
        <taxon>Bacteria</taxon>
        <taxon>Pseudomonadati</taxon>
        <taxon>Bacteroidota</taxon>
        <taxon>Cytophagia</taxon>
        <taxon>Cytophagales</taxon>
        <taxon>Spirosomataceae</taxon>
        <taxon>Nibrella</taxon>
    </lineage>
</organism>
<reference evidence="2" key="1">
    <citation type="journal article" date="2019" name="Int. J. Syst. Evol. Microbiol.">
        <title>The Global Catalogue of Microorganisms (GCM) 10K type strain sequencing project: providing services to taxonomists for standard genome sequencing and annotation.</title>
        <authorList>
            <consortium name="The Broad Institute Genomics Platform"/>
            <consortium name="The Broad Institute Genome Sequencing Center for Infectious Disease"/>
            <person name="Wu L."/>
            <person name="Ma J."/>
        </authorList>
    </citation>
    <scope>NUCLEOTIDE SEQUENCE [LARGE SCALE GENOMIC DNA]</scope>
    <source>
        <strain evidence="2">JCM 17925</strain>
    </source>
</reference>
<evidence type="ECO:0000313" key="2">
    <source>
        <dbReference type="Proteomes" id="UP001500936"/>
    </source>
</evidence>
<comment type="caution">
    <text evidence="1">The sequence shown here is derived from an EMBL/GenBank/DDBJ whole genome shotgun (WGS) entry which is preliminary data.</text>
</comment>
<proteinExistence type="predicted"/>
<dbReference type="Pfam" id="PF13289">
    <property type="entry name" value="SIR2_2"/>
    <property type="match status" value="1"/>
</dbReference>
<dbReference type="SUPFAM" id="SSF52467">
    <property type="entry name" value="DHS-like NAD/FAD-binding domain"/>
    <property type="match status" value="1"/>
</dbReference>
<name>A0ABP8KXA8_9BACT</name>